<feature type="transmembrane region" description="Helical" evidence="1">
    <location>
        <begin position="32"/>
        <end position="52"/>
    </location>
</feature>
<feature type="transmembrane region" description="Helical" evidence="1">
    <location>
        <begin position="337"/>
        <end position="355"/>
    </location>
</feature>
<reference evidence="2 3" key="1">
    <citation type="journal article" date="2014" name="Genome Biol. Evol.">
        <title>The secreted proteins of Achlya hypogyna and Thraustotheca clavata identify the ancestral oomycete secretome and reveal gene acquisitions by horizontal gene transfer.</title>
        <authorList>
            <person name="Misner I."/>
            <person name="Blouin N."/>
            <person name="Leonard G."/>
            <person name="Richards T.A."/>
            <person name="Lane C.E."/>
        </authorList>
    </citation>
    <scope>NUCLEOTIDE SEQUENCE [LARGE SCALE GENOMIC DNA]</scope>
    <source>
        <strain evidence="2 3">ATCC 48635</strain>
    </source>
</reference>
<name>A0A1V9ZSI0_ACHHY</name>
<proteinExistence type="predicted"/>
<gene>
    <name evidence="2" type="ORF">ACHHYP_02072</name>
</gene>
<accession>A0A1V9ZSI0</accession>
<feature type="transmembrane region" description="Helical" evidence="1">
    <location>
        <begin position="311"/>
        <end position="331"/>
    </location>
</feature>
<comment type="caution">
    <text evidence="2">The sequence shown here is derived from an EMBL/GenBank/DDBJ whole genome shotgun (WGS) entry which is preliminary data.</text>
</comment>
<dbReference type="Proteomes" id="UP000243579">
    <property type="component" value="Unassembled WGS sequence"/>
</dbReference>
<keyword evidence="3" id="KW-1185">Reference proteome</keyword>
<keyword evidence="1" id="KW-1133">Transmembrane helix</keyword>
<evidence type="ECO:0000313" key="3">
    <source>
        <dbReference type="Proteomes" id="UP000243579"/>
    </source>
</evidence>
<keyword evidence="1" id="KW-0472">Membrane</keyword>
<feature type="transmembrane region" description="Helical" evidence="1">
    <location>
        <begin position="90"/>
        <end position="108"/>
    </location>
</feature>
<sequence length="914" mass="100318">MSAACASGDPGSCSRASWAACDLDYLRAALPVLAWSLFAVVTIAFVVHTRLWEEFRVKIDDLHDIPAQGIVVARQKHVVLGRAIADPRRVLIMLSMWAELPGFSYLPLQLLYYERYGVFAFASTPLMQVYKVGLLTGIFALIGLSAVARRGPLTVLRAKVLLPCLCDALYLVYTSAILDVLACAAPFDEVRLGGATCACRDRVWPVAAAGAGLFGAFYLTTLVYKLRLSDEVFATQFRYQTSFSSLMTMTRTASCLGFTTVALLLPPGESKPAINYVAGGVNLCIMAGLLRYNYRFQPCLGSGLFPNNLRALSFLTSCWVSLTLVGVTLAAPIVDARALLTAAAVLYPGAALWLWRVNSRRARYFHIPNLPLHESLRHSNYRVRTVAVVSIVLEDHTKWPAPELLRVVELLAGCLRVPAVVEDGRLVAYTCQALWHICSTHCVVAKPLDDTPPFVPRGLWLSHLPVSQRRSSLYNPHRLQDLVQRNATRSSASSSVVPRLSSTISPQLAATRLDDAALSPVLQQALAKAVLVFDSPFPKARGVVAKTLQEMYVDGAVRLALPTYLHVVCTLCSHYSTDVAACAAVSLGHVVSQVPPREWVPLLCDRHKLAHVAALLTAHINVATALLRDTLVNLVLKRVMERIVALATERDPATFWSAVFVGHLSAGWRRWQADHAMSLALEDVFLAMQRASATYHATTRRTAPLVRAQSAGTHLGGPTPAVLVRQATATKSPRKLTLQRAGRLVATAHRSFGSLRTASPLRSRSLQGKLSLQRVVGAFRQSSVVPPAILKDITTRRDLRQRLMARLSVLLAEGFGQKLLPQVLSPSARLALSELVALVQAHQRLQSHIEYVLAPPEARYVRFLQSWETLRQRASPFFTDASLLAGRHRVAPEVVAVLLTDRHRHLPPVLTDQR</sequence>
<protein>
    <submittedName>
        <fullName evidence="2">Uncharacterized protein</fullName>
    </submittedName>
</protein>
<feature type="transmembrane region" description="Helical" evidence="1">
    <location>
        <begin position="202"/>
        <end position="224"/>
    </location>
</feature>
<evidence type="ECO:0000313" key="2">
    <source>
        <dbReference type="EMBL" id="OQS00957.1"/>
    </source>
</evidence>
<feature type="transmembrane region" description="Helical" evidence="1">
    <location>
        <begin position="273"/>
        <end position="290"/>
    </location>
</feature>
<evidence type="ECO:0000256" key="1">
    <source>
        <dbReference type="SAM" id="Phobius"/>
    </source>
</evidence>
<dbReference type="EMBL" id="JNBR01000019">
    <property type="protein sequence ID" value="OQS00957.1"/>
    <property type="molecule type" value="Genomic_DNA"/>
</dbReference>
<dbReference type="OrthoDB" id="77556at2759"/>
<keyword evidence="1" id="KW-0812">Transmembrane</keyword>
<feature type="transmembrane region" description="Helical" evidence="1">
    <location>
        <begin position="245"/>
        <end position="267"/>
    </location>
</feature>
<dbReference type="AlphaFoldDB" id="A0A1V9ZSI0"/>
<feature type="transmembrane region" description="Helical" evidence="1">
    <location>
        <begin position="128"/>
        <end position="148"/>
    </location>
</feature>
<organism evidence="2 3">
    <name type="scientific">Achlya hypogyna</name>
    <name type="common">Oomycete</name>
    <name type="synonym">Protoachlya hypogyna</name>
    <dbReference type="NCBI Taxonomy" id="1202772"/>
    <lineage>
        <taxon>Eukaryota</taxon>
        <taxon>Sar</taxon>
        <taxon>Stramenopiles</taxon>
        <taxon>Oomycota</taxon>
        <taxon>Saprolegniomycetes</taxon>
        <taxon>Saprolegniales</taxon>
        <taxon>Achlyaceae</taxon>
        <taxon>Achlya</taxon>
    </lineage>
</organism>